<evidence type="ECO:0000313" key="1">
    <source>
        <dbReference type="EMBL" id="KAH7905757.1"/>
    </source>
</evidence>
<organism evidence="1 2">
    <name type="scientific">Hygrophoropsis aurantiaca</name>
    <dbReference type="NCBI Taxonomy" id="72124"/>
    <lineage>
        <taxon>Eukaryota</taxon>
        <taxon>Fungi</taxon>
        <taxon>Dikarya</taxon>
        <taxon>Basidiomycota</taxon>
        <taxon>Agaricomycotina</taxon>
        <taxon>Agaricomycetes</taxon>
        <taxon>Agaricomycetidae</taxon>
        <taxon>Boletales</taxon>
        <taxon>Coniophorineae</taxon>
        <taxon>Hygrophoropsidaceae</taxon>
        <taxon>Hygrophoropsis</taxon>
    </lineage>
</organism>
<protein>
    <submittedName>
        <fullName evidence="1">Uncharacterized protein</fullName>
    </submittedName>
</protein>
<comment type="caution">
    <text evidence="1">The sequence shown here is derived from an EMBL/GenBank/DDBJ whole genome shotgun (WGS) entry which is preliminary data.</text>
</comment>
<sequence length="245" mass="25912">MVDCLARIYFLFYLFEAGFLGTWAQQNVVVQSTSPDIVYSPALCNSSAIDTGCVSAWQLANDVPGTTMVATYGPVSQAGNTIPQLFLSFRASALYLRTSPFSNATVNFTLTASPSELTITRTVNTSIENIIAVDIPETQTTTLGVTFLPDEAPTRFDVESITLTVANSSATASYLPSLTLPPSSTPPTLSPSTSGYSSKMGGGQTAGTIAGETVGAVVGVFAVALVGAIIYRQRRQKRALEDRSR</sequence>
<reference evidence="1" key="1">
    <citation type="journal article" date="2021" name="New Phytol.">
        <title>Evolutionary innovations through gain and loss of genes in the ectomycorrhizal Boletales.</title>
        <authorList>
            <person name="Wu G."/>
            <person name="Miyauchi S."/>
            <person name="Morin E."/>
            <person name="Kuo A."/>
            <person name="Drula E."/>
            <person name="Varga T."/>
            <person name="Kohler A."/>
            <person name="Feng B."/>
            <person name="Cao Y."/>
            <person name="Lipzen A."/>
            <person name="Daum C."/>
            <person name="Hundley H."/>
            <person name="Pangilinan J."/>
            <person name="Johnson J."/>
            <person name="Barry K."/>
            <person name="LaButti K."/>
            <person name="Ng V."/>
            <person name="Ahrendt S."/>
            <person name="Min B."/>
            <person name="Choi I.G."/>
            <person name="Park H."/>
            <person name="Plett J.M."/>
            <person name="Magnuson J."/>
            <person name="Spatafora J.W."/>
            <person name="Nagy L.G."/>
            <person name="Henrissat B."/>
            <person name="Grigoriev I.V."/>
            <person name="Yang Z.L."/>
            <person name="Xu J."/>
            <person name="Martin F.M."/>
        </authorList>
    </citation>
    <scope>NUCLEOTIDE SEQUENCE</scope>
    <source>
        <strain evidence="1">ATCC 28755</strain>
    </source>
</reference>
<evidence type="ECO:0000313" key="2">
    <source>
        <dbReference type="Proteomes" id="UP000790377"/>
    </source>
</evidence>
<dbReference type="Proteomes" id="UP000790377">
    <property type="component" value="Unassembled WGS sequence"/>
</dbReference>
<gene>
    <name evidence="1" type="ORF">BJ138DRAFT_1094835</name>
</gene>
<accession>A0ACB7ZY01</accession>
<name>A0ACB7ZY01_9AGAM</name>
<dbReference type="EMBL" id="MU268128">
    <property type="protein sequence ID" value="KAH7905757.1"/>
    <property type="molecule type" value="Genomic_DNA"/>
</dbReference>
<keyword evidence="2" id="KW-1185">Reference proteome</keyword>
<proteinExistence type="predicted"/>